<reference evidence="1" key="2">
    <citation type="journal article" date="2022" name="New Phytol.">
        <title>Evolutionary transition to the ectomycorrhizal habit in the genomes of a hyperdiverse lineage of mushroom-forming fungi.</title>
        <authorList>
            <person name="Looney B."/>
            <person name="Miyauchi S."/>
            <person name="Morin E."/>
            <person name="Drula E."/>
            <person name="Courty P.E."/>
            <person name="Kohler A."/>
            <person name="Kuo A."/>
            <person name="LaButti K."/>
            <person name="Pangilinan J."/>
            <person name="Lipzen A."/>
            <person name="Riley R."/>
            <person name="Andreopoulos W."/>
            <person name="He G."/>
            <person name="Johnson J."/>
            <person name="Nolan M."/>
            <person name="Tritt A."/>
            <person name="Barry K.W."/>
            <person name="Grigoriev I.V."/>
            <person name="Nagy L.G."/>
            <person name="Hibbett D."/>
            <person name="Henrissat B."/>
            <person name="Matheny P.B."/>
            <person name="Labbe J."/>
            <person name="Martin F.M."/>
        </authorList>
    </citation>
    <scope>NUCLEOTIDE SEQUENCE</scope>
    <source>
        <strain evidence="1">HHB10654</strain>
    </source>
</reference>
<gene>
    <name evidence="1" type="ORF">BV25DRAFT_1330085</name>
</gene>
<organism evidence="1 2">
    <name type="scientific">Artomyces pyxidatus</name>
    <dbReference type="NCBI Taxonomy" id="48021"/>
    <lineage>
        <taxon>Eukaryota</taxon>
        <taxon>Fungi</taxon>
        <taxon>Dikarya</taxon>
        <taxon>Basidiomycota</taxon>
        <taxon>Agaricomycotina</taxon>
        <taxon>Agaricomycetes</taxon>
        <taxon>Russulales</taxon>
        <taxon>Auriscalpiaceae</taxon>
        <taxon>Artomyces</taxon>
    </lineage>
</organism>
<dbReference type="EMBL" id="MU277240">
    <property type="protein sequence ID" value="KAI0058031.1"/>
    <property type="molecule type" value="Genomic_DNA"/>
</dbReference>
<comment type="caution">
    <text evidence="1">The sequence shown here is derived from an EMBL/GenBank/DDBJ whole genome shotgun (WGS) entry which is preliminary data.</text>
</comment>
<reference evidence="1" key="1">
    <citation type="submission" date="2021-03" db="EMBL/GenBank/DDBJ databases">
        <authorList>
            <consortium name="DOE Joint Genome Institute"/>
            <person name="Ahrendt S."/>
            <person name="Looney B.P."/>
            <person name="Miyauchi S."/>
            <person name="Morin E."/>
            <person name="Drula E."/>
            <person name="Courty P.E."/>
            <person name="Chicoki N."/>
            <person name="Fauchery L."/>
            <person name="Kohler A."/>
            <person name="Kuo A."/>
            <person name="Labutti K."/>
            <person name="Pangilinan J."/>
            <person name="Lipzen A."/>
            <person name="Riley R."/>
            <person name="Andreopoulos W."/>
            <person name="He G."/>
            <person name="Johnson J."/>
            <person name="Barry K.W."/>
            <person name="Grigoriev I.V."/>
            <person name="Nagy L."/>
            <person name="Hibbett D."/>
            <person name="Henrissat B."/>
            <person name="Matheny P.B."/>
            <person name="Labbe J."/>
            <person name="Martin F."/>
        </authorList>
    </citation>
    <scope>NUCLEOTIDE SEQUENCE</scope>
    <source>
        <strain evidence="1">HHB10654</strain>
    </source>
</reference>
<dbReference type="Proteomes" id="UP000814140">
    <property type="component" value="Unassembled WGS sequence"/>
</dbReference>
<accession>A0ACB8SQ48</accession>
<evidence type="ECO:0000313" key="2">
    <source>
        <dbReference type="Proteomes" id="UP000814140"/>
    </source>
</evidence>
<name>A0ACB8SQ48_9AGAM</name>
<evidence type="ECO:0000313" key="1">
    <source>
        <dbReference type="EMBL" id="KAI0058031.1"/>
    </source>
</evidence>
<proteinExistence type="predicted"/>
<protein>
    <submittedName>
        <fullName evidence="1">Uncharacterized protein</fullName>
    </submittedName>
</protein>
<sequence length="231" mass="25737">MSAARGRKYAVFGSLDQPEPGSHGREQHTVHTSSASRQSLNHDIYPSGSLQRQSGPRGQHAQGHMRSQDRKLKQSTSQASLLPRQPVPYSPSDVSVQMPTPEPYMGPQVAQSPYYGFQYHQPPFYAAPSPDTHTERWSGGFIVPPPAYHPQPYLPWQAEMPMPAPGPHVSVFGNMSMHAYQMPVTVSSANAQYWPPIEEYQQQSSEPLPSYDDSTDNSDAHRNCDCEECDN</sequence>
<keyword evidence="2" id="KW-1185">Reference proteome</keyword>